<dbReference type="GO" id="GO:0003677">
    <property type="term" value="F:DNA binding"/>
    <property type="evidence" value="ECO:0007669"/>
    <property type="project" value="InterPro"/>
</dbReference>
<name>A0A5Z6JZC5_SALER</name>
<dbReference type="PROSITE" id="PS51898">
    <property type="entry name" value="TYR_RECOMBINASE"/>
    <property type="match status" value="1"/>
</dbReference>
<dbReference type="EMBL" id="AAGMCU010000005">
    <property type="protein sequence ID" value="EBP5526246.1"/>
    <property type="molecule type" value="Genomic_DNA"/>
</dbReference>
<dbReference type="Gene3D" id="1.10.443.10">
    <property type="entry name" value="Intergrase catalytic core"/>
    <property type="match status" value="1"/>
</dbReference>
<dbReference type="PANTHER" id="PTHR30349">
    <property type="entry name" value="PHAGE INTEGRASE-RELATED"/>
    <property type="match status" value="1"/>
</dbReference>
<dbReference type="CDD" id="cd00397">
    <property type="entry name" value="DNA_BRE_C"/>
    <property type="match status" value="1"/>
</dbReference>
<accession>A0A5Z6JZC5</accession>
<evidence type="ECO:0000313" key="4">
    <source>
        <dbReference type="EMBL" id="EBO6217112.1"/>
    </source>
</evidence>
<evidence type="ECO:0000256" key="1">
    <source>
        <dbReference type="ARBA" id="ARBA00022908"/>
    </source>
</evidence>
<dbReference type="InterPro" id="IPR011010">
    <property type="entry name" value="DNA_brk_join_enz"/>
</dbReference>
<dbReference type="Pfam" id="PF00589">
    <property type="entry name" value="Phage_integrase"/>
    <property type="match status" value="1"/>
</dbReference>
<dbReference type="AlphaFoldDB" id="A0A5Z6JZC5"/>
<dbReference type="InterPro" id="IPR050090">
    <property type="entry name" value="Tyrosine_recombinase_XerCD"/>
</dbReference>
<protein>
    <submittedName>
        <fullName evidence="5">Site-specific integrase</fullName>
    </submittedName>
</protein>
<keyword evidence="1" id="KW-0229">DNA integration</keyword>
<evidence type="ECO:0000259" key="3">
    <source>
        <dbReference type="PROSITE" id="PS51898"/>
    </source>
</evidence>
<evidence type="ECO:0000313" key="5">
    <source>
        <dbReference type="EMBL" id="EBP5526246.1"/>
    </source>
</evidence>
<reference evidence="4" key="2">
    <citation type="submission" date="2018-07" db="EMBL/GenBank/DDBJ databases">
        <authorList>
            <consortium name="PulseNet: The National Subtyping Network for Foodborne Disease Surveillance"/>
            <person name="Tarr C.L."/>
            <person name="Trees E."/>
            <person name="Katz L.S."/>
            <person name="Carleton-Romer H.A."/>
            <person name="Stroika S."/>
            <person name="Kucerova Z."/>
            <person name="Roache K.F."/>
            <person name="Sabol A.L."/>
            <person name="Besser J."/>
            <person name="Gerner-Smidt P."/>
        </authorList>
    </citation>
    <scope>NUCLEOTIDE SEQUENCE</scope>
    <source>
        <strain evidence="4">PNUSAS046616</strain>
    </source>
</reference>
<dbReference type="EMBL" id="AAGJCG010000002">
    <property type="protein sequence ID" value="EBO6217112.1"/>
    <property type="molecule type" value="Genomic_DNA"/>
</dbReference>
<keyword evidence="2" id="KW-0233">DNA recombination</keyword>
<dbReference type="GO" id="GO:0006310">
    <property type="term" value="P:DNA recombination"/>
    <property type="evidence" value="ECO:0007669"/>
    <property type="project" value="UniProtKB-KW"/>
</dbReference>
<evidence type="ECO:0000256" key="2">
    <source>
        <dbReference type="ARBA" id="ARBA00023172"/>
    </source>
</evidence>
<organism evidence="5">
    <name type="scientific">Salmonella enterica</name>
    <name type="common">Salmonella choleraesuis</name>
    <dbReference type="NCBI Taxonomy" id="28901"/>
    <lineage>
        <taxon>Bacteria</taxon>
        <taxon>Pseudomonadati</taxon>
        <taxon>Pseudomonadota</taxon>
        <taxon>Gammaproteobacteria</taxon>
        <taxon>Enterobacterales</taxon>
        <taxon>Enterobacteriaceae</taxon>
        <taxon>Salmonella</taxon>
    </lineage>
</organism>
<gene>
    <name evidence="4" type="ORF">DVD41_02245</name>
    <name evidence="5" type="ORF">YW38_07035</name>
</gene>
<dbReference type="SUPFAM" id="SSF56349">
    <property type="entry name" value="DNA breaking-rejoining enzymes"/>
    <property type="match status" value="1"/>
</dbReference>
<dbReference type="InterPro" id="IPR013762">
    <property type="entry name" value="Integrase-like_cat_sf"/>
</dbReference>
<reference evidence="5" key="1">
    <citation type="submission" date="2018-07" db="EMBL/GenBank/DDBJ databases">
        <authorList>
            <consortium name="GenomeTrakr network: Whole genome sequencing for foodborne pathogen traceback"/>
        </authorList>
    </citation>
    <scope>NUCLEOTIDE SEQUENCE</scope>
    <source>
        <strain evidence="5">CFSAN028991</strain>
    </source>
</reference>
<dbReference type="InterPro" id="IPR002104">
    <property type="entry name" value="Integrase_catalytic"/>
</dbReference>
<comment type="caution">
    <text evidence="5">The sequence shown here is derived from an EMBL/GenBank/DDBJ whole genome shotgun (WGS) entry which is preliminary data.</text>
</comment>
<dbReference type="PANTHER" id="PTHR30349:SF64">
    <property type="entry name" value="PROPHAGE INTEGRASE INTD-RELATED"/>
    <property type="match status" value="1"/>
</dbReference>
<dbReference type="GO" id="GO:0015074">
    <property type="term" value="P:DNA integration"/>
    <property type="evidence" value="ECO:0007669"/>
    <property type="project" value="UniProtKB-KW"/>
</dbReference>
<feature type="domain" description="Tyr recombinase" evidence="3">
    <location>
        <begin position="199"/>
        <end position="431"/>
    </location>
</feature>
<sequence>MIFFRVELKGVEAMARIIQSAGINHGATAKIISDSIDYNSGIHIAGLPTLYNKDGHFVEIVNLWFLDLITVKRLEDISSSARAILRYWSFLEREELTWSHFPPVKRLKPTYLFRSNDLLKAVKEGRLAYSTANTYMGHLVQFYIWAIENHHLVISSEKEAPFTIEFVKRNNRGLLAHLRPMISVQTSDLRIRVPKVTNAEIQSLTPLTQDHLSLLSFNLSHQSVEFMLMTLLACKSGLRLREACSLTIEALSQALPANELKLRYMINIGPHNGVDTKFRKKRNIEVPWPLLNALQRYSLSERRQKRLSKLQTKIAIPSISEKIKESHNKASRFEPLFISQQGNCIQPEVLNARWVAFRNELAKKEPSFRYRFHDLRCTYATYRLQDLLDSNLSEGDALDCLMGWMGHNNERTTFKYIRYLKKNEMLKCAFSLLDSVMDNAIRDNLND</sequence>
<proteinExistence type="predicted"/>